<dbReference type="InterPro" id="IPR035979">
    <property type="entry name" value="RBD_domain_sf"/>
</dbReference>
<evidence type="ECO:0000256" key="8">
    <source>
        <dbReference type="PROSITE-ProRule" id="PRU00176"/>
    </source>
</evidence>
<evidence type="ECO:0000313" key="12">
    <source>
        <dbReference type="Proteomes" id="UP001633002"/>
    </source>
</evidence>
<name>A0ABD3H3J4_9MARC</name>
<dbReference type="InterPro" id="IPR007855">
    <property type="entry name" value="RDRP"/>
</dbReference>
<dbReference type="EMBL" id="JBJQOH010000006">
    <property type="protein sequence ID" value="KAL3684950.1"/>
    <property type="molecule type" value="Genomic_DNA"/>
</dbReference>
<reference evidence="11 12" key="1">
    <citation type="submission" date="2024-09" db="EMBL/GenBank/DDBJ databases">
        <title>Chromosome-scale assembly of Riccia sorocarpa.</title>
        <authorList>
            <person name="Paukszto L."/>
        </authorList>
    </citation>
    <scope>NUCLEOTIDE SEQUENCE [LARGE SCALE GENOMIC DNA]</scope>
    <source>
        <strain evidence="11">LP-2024</strain>
        <tissue evidence="11">Aerial parts of the thallus</tissue>
    </source>
</reference>
<gene>
    <name evidence="11" type="ORF">R1sor_002972</name>
</gene>
<protein>
    <recommendedName>
        <fullName evidence="9">RNA-dependent RNA polymerase</fullName>
        <ecNumber evidence="9">2.7.7.48</ecNumber>
    </recommendedName>
</protein>
<dbReference type="InterPro" id="IPR058752">
    <property type="entry name" value="RDRP_C_head"/>
</dbReference>
<sequence>MSKIVPAYIHGQKGFWDIADVAGGESPLEIRLRPLRTIVGSANRAADWFLSWIGGRYALPRWDEQWSSLVFTGKPLAEWGFLCLIHTRKRLFTIVLPLLTSSSSAAIASLVVKEENCAEYVSRKCASEVRVYERVVTMSIPHLVDEDELRQALELVLGDNAVLSCKIFRHQMSGRSRGIGQVRFREENVTARAVKLSKEGRFVLYNQKLKFVLLDKKLEHTAPSCRRLENCTVHVGCLGANDRMLSLWNYRGLLELELDLEEQTLSIHVGYTSMDYRLEFPLSQIRQSAPLDVNRSNHGFLIQIREVPPYLYRRPFSPSQTDDKYVDVFINGCLPQKLAPYGSENWRRGWVRCTDFTPSSVIGDSSVYVIELDGSDYRHDILSLLQQTLNFSEVSKSLQVEEVPSEAPEMAVSMWNPGNFRLPFGVLYKVNNLIQYGKLSWPKLDERFCRVISTGSQSAIKLALQALSYEDECHDPVKFLRTKLDEMKKVAPPVAKLKEGMAWIHRVLVTPSKAYCIGPEMEQSNRIVRQFEEHSDRFLRVQFVDEDWGPLTSTALTSDVRSGHSEIYRRIKKVLKDGIHIGGRKYEFLAFSASQLRDSQLWMFAEKLPKPGTAKPAVTAESIRLQMGDFSQIRNVAKCAARMGQCFSASTPTRKVLPLQVKRIKDITVKTDGVVYCFSDGIGKISQDFARSIAETCGSTGRTPSAFQIRYGGYKGMVAVDPHASSAFKLYLRPSMRKFDSSHFSLEVLDYTRVLPCFLNRQVISLLSTLGVKDHVFIDLQKQVLKELDLMVEDGELARKVISCRESNSLALQLLEHGYTSKTEPLLNRLLWVFRDAEVQELRAKAKIFVSKARLLIGCLDETNTLKYGEVFVQVSGTSYSGGSYYAAQENNGNRCKTSVVTEKVFIAKNPCLHPGDVRVLQAVDVPGLHHMVDCVVFPQVGPKPHPHECSGSDLDGDQYMVSWEDSLIPPSVDDSMDYSPPAATVLDHPVTIEEIQEFFVNYIANDNLGVIANAHVVHADKENSKARSEKCLELAHLASLAVDFPKTGVPAIIPPELRPREYPDFMEKEHRVSYISNGVLGKLYRAITCPSKTDAMGMLLDSSKFFDKDMEVPGYEKHVESALSQKNIYDMKLLQLMSHYGIREEAEIIGGHVLSMSKIFARKQVEVLPKVRKAFEALQVEARTWFYARGFGKSDGVEEAKASAWYYVTYHRDYTETTSKAASIHFFSFPWAVAKVLFKIKRSAGKRTERHPGKRQKL</sequence>
<evidence type="ECO:0000256" key="1">
    <source>
        <dbReference type="ARBA" id="ARBA00005762"/>
    </source>
</evidence>
<dbReference type="AlphaFoldDB" id="A0ABD3H3J4"/>
<dbReference type="Pfam" id="PF26253">
    <property type="entry name" value="RdRP_head"/>
    <property type="match status" value="1"/>
</dbReference>
<dbReference type="SUPFAM" id="SSF54928">
    <property type="entry name" value="RNA-binding domain, RBD"/>
    <property type="match status" value="1"/>
</dbReference>
<keyword evidence="4 9" id="KW-0548">Nucleotidyltransferase</keyword>
<comment type="similarity">
    <text evidence="1 9">Belongs to the RdRP family.</text>
</comment>
<evidence type="ECO:0000256" key="9">
    <source>
        <dbReference type="RuleBase" id="RU363098"/>
    </source>
</evidence>
<comment type="function">
    <text evidence="9">Probably involved in the RNA silencing pathway and required for the generation of small interfering RNAs (siRNAs).</text>
</comment>
<comment type="catalytic activity">
    <reaction evidence="7 9">
        <text>RNA(n) + a ribonucleoside 5'-triphosphate = RNA(n+1) + diphosphate</text>
        <dbReference type="Rhea" id="RHEA:21248"/>
        <dbReference type="Rhea" id="RHEA-COMP:14527"/>
        <dbReference type="Rhea" id="RHEA-COMP:17342"/>
        <dbReference type="ChEBI" id="CHEBI:33019"/>
        <dbReference type="ChEBI" id="CHEBI:61557"/>
        <dbReference type="ChEBI" id="CHEBI:140395"/>
        <dbReference type="EC" id="2.7.7.48"/>
    </reaction>
</comment>
<accession>A0ABD3H3J4</accession>
<dbReference type="InterPro" id="IPR057590">
    <property type="entry name" value="PH_RDR1/2-like"/>
</dbReference>
<dbReference type="InterPro" id="IPR057596">
    <property type="entry name" value="RDRP_core"/>
</dbReference>
<dbReference type="PANTHER" id="PTHR23079">
    <property type="entry name" value="RNA-DEPENDENT RNA POLYMERASE"/>
    <property type="match status" value="1"/>
</dbReference>
<evidence type="ECO:0000256" key="5">
    <source>
        <dbReference type="ARBA" id="ARBA00022884"/>
    </source>
</evidence>
<dbReference type="InterPro" id="IPR000504">
    <property type="entry name" value="RRM_dom"/>
</dbReference>
<dbReference type="Pfam" id="PF05183">
    <property type="entry name" value="RdRP"/>
    <property type="match status" value="1"/>
</dbReference>
<proteinExistence type="inferred from homology"/>
<dbReference type="PANTHER" id="PTHR23079:SF5">
    <property type="entry name" value="RNA-DEPENDENT RNA POLYMERASE 2"/>
    <property type="match status" value="1"/>
</dbReference>
<keyword evidence="6 9" id="KW-0943">RNA-mediated gene silencing</keyword>
<dbReference type="InterPro" id="IPR012677">
    <property type="entry name" value="Nucleotide-bd_a/b_plait_sf"/>
</dbReference>
<evidence type="ECO:0000313" key="11">
    <source>
        <dbReference type="EMBL" id="KAL3684950.1"/>
    </source>
</evidence>
<dbReference type="PROSITE" id="PS50102">
    <property type="entry name" value="RRM"/>
    <property type="match status" value="1"/>
</dbReference>
<evidence type="ECO:0000259" key="10">
    <source>
        <dbReference type="PROSITE" id="PS50102"/>
    </source>
</evidence>
<feature type="domain" description="RRM" evidence="10">
    <location>
        <begin position="133"/>
        <end position="216"/>
    </location>
</feature>
<evidence type="ECO:0000256" key="4">
    <source>
        <dbReference type="ARBA" id="ARBA00022695"/>
    </source>
</evidence>
<organism evidence="11 12">
    <name type="scientific">Riccia sorocarpa</name>
    <dbReference type="NCBI Taxonomy" id="122646"/>
    <lineage>
        <taxon>Eukaryota</taxon>
        <taxon>Viridiplantae</taxon>
        <taxon>Streptophyta</taxon>
        <taxon>Embryophyta</taxon>
        <taxon>Marchantiophyta</taxon>
        <taxon>Marchantiopsida</taxon>
        <taxon>Marchantiidae</taxon>
        <taxon>Marchantiales</taxon>
        <taxon>Ricciaceae</taxon>
        <taxon>Riccia</taxon>
    </lineage>
</organism>
<dbReference type="Proteomes" id="UP001633002">
    <property type="component" value="Unassembled WGS sequence"/>
</dbReference>
<dbReference type="GO" id="GO:0003968">
    <property type="term" value="F:RNA-directed RNA polymerase activity"/>
    <property type="evidence" value="ECO:0007669"/>
    <property type="project" value="UniProtKB-KW"/>
</dbReference>
<dbReference type="GO" id="GO:0003723">
    <property type="term" value="F:RNA binding"/>
    <property type="evidence" value="ECO:0007669"/>
    <property type="project" value="UniProtKB-UniRule"/>
</dbReference>
<keyword evidence="12" id="KW-1185">Reference proteome</keyword>
<evidence type="ECO:0000256" key="7">
    <source>
        <dbReference type="ARBA" id="ARBA00048744"/>
    </source>
</evidence>
<evidence type="ECO:0000256" key="2">
    <source>
        <dbReference type="ARBA" id="ARBA00022484"/>
    </source>
</evidence>
<dbReference type="Gene3D" id="3.30.70.330">
    <property type="match status" value="1"/>
</dbReference>
<dbReference type="Pfam" id="PF26250">
    <property type="entry name" value="RRM_RdRP1_2"/>
    <property type="match status" value="1"/>
</dbReference>
<comment type="caution">
    <text evidence="11">The sequence shown here is derived from an EMBL/GenBank/DDBJ whole genome shotgun (WGS) entry which is preliminary data.</text>
</comment>
<dbReference type="InterPro" id="IPR058763">
    <property type="entry name" value="RRM_RDR1/2-like"/>
</dbReference>
<dbReference type="GO" id="GO:0031047">
    <property type="term" value="P:regulatory ncRNA-mediated gene silencing"/>
    <property type="evidence" value="ECO:0007669"/>
    <property type="project" value="UniProtKB-KW"/>
</dbReference>
<evidence type="ECO:0000256" key="6">
    <source>
        <dbReference type="ARBA" id="ARBA00023158"/>
    </source>
</evidence>
<dbReference type="Pfam" id="PF24823">
    <property type="entry name" value="PH_RDR2"/>
    <property type="match status" value="1"/>
</dbReference>
<evidence type="ECO:0000256" key="3">
    <source>
        <dbReference type="ARBA" id="ARBA00022679"/>
    </source>
</evidence>
<dbReference type="EC" id="2.7.7.48" evidence="9"/>
<keyword evidence="2 9" id="KW-0696">RNA-directed RNA polymerase</keyword>
<keyword evidence="3 9" id="KW-0808">Transferase</keyword>
<keyword evidence="5 8" id="KW-0694">RNA-binding</keyword>